<proteinExistence type="predicted"/>
<protein>
    <submittedName>
        <fullName evidence="2">Uncharacterized protein</fullName>
    </submittedName>
</protein>
<name>A0A937X830_UNCEI</name>
<dbReference type="AlphaFoldDB" id="A0A937X830"/>
<organism evidence="2 3">
    <name type="scientific">Eiseniibacteriota bacterium</name>
    <dbReference type="NCBI Taxonomy" id="2212470"/>
    <lineage>
        <taxon>Bacteria</taxon>
        <taxon>Candidatus Eiseniibacteriota</taxon>
    </lineage>
</organism>
<evidence type="ECO:0000256" key="1">
    <source>
        <dbReference type="SAM" id="MobiDB-lite"/>
    </source>
</evidence>
<evidence type="ECO:0000313" key="3">
    <source>
        <dbReference type="Proteomes" id="UP000748308"/>
    </source>
</evidence>
<evidence type="ECO:0000313" key="2">
    <source>
        <dbReference type="EMBL" id="MBM3316915.1"/>
    </source>
</evidence>
<feature type="region of interest" description="Disordered" evidence="1">
    <location>
        <begin position="1003"/>
        <end position="1047"/>
    </location>
</feature>
<gene>
    <name evidence="2" type="ORF">FJY75_03590</name>
</gene>
<reference evidence="2" key="1">
    <citation type="submission" date="2019-03" db="EMBL/GenBank/DDBJ databases">
        <title>Lake Tanganyika Metagenome-Assembled Genomes (MAGs).</title>
        <authorList>
            <person name="Tran P."/>
        </authorList>
    </citation>
    <scope>NUCLEOTIDE SEQUENCE</scope>
    <source>
        <strain evidence="2">M_DeepCast_400m_m2_100</strain>
    </source>
</reference>
<feature type="compositionally biased region" description="Basic and acidic residues" evidence="1">
    <location>
        <begin position="1017"/>
        <end position="1027"/>
    </location>
</feature>
<dbReference type="EMBL" id="VGIY01000056">
    <property type="protein sequence ID" value="MBM3316915.1"/>
    <property type="molecule type" value="Genomic_DNA"/>
</dbReference>
<accession>A0A937X830</accession>
<dbReference type="Proteomes" id="UP000748308">
    <property type="component" value="Unassembled WGS sequence"/>
</dbReference>
<sequence length="1047" mass="112182">MSRRAPAEGGRRCARRLAVPGLAVLWLAVLWLAVALAPVVTPAAAGDLPRIHLLGEASVLLPAPAPGDTLKLPHRWIRPETLRLSCGGRAFVPGRDFTLDAGAGTILWRGARPGPGSALRATYRHLPLALPERWGLVAPAAGPETLALPLPAPPRSAALPPGAQLEVGGSKTLSLEFGNRRDARIDQSLDLTLRGRLADQVDVRAVLTDRGTPLQPEGTTTELADLDQVLIEVTAPWGEMRLGDITAGESRLGFLAHERPMEGLKLRAGKIDGRRATAALGRGGGRPVTLEFRGGDGKQGPYRLLGLGGLGAARMPGEEAVVVAGSDRVWVDGARQTRGEAEDYTIDYAAGELWFMPRRSITAVSEIRVSLQVREGVYERDYYALGAAASLGARSVQIGWARERDNPAAGAGAGLTAAERESLSAAGDALLALGGGARLDSLGGYVLVEADTAAVAFYLHVGEEAEGYERRYAVSFVDVGEGRGDYVVEQGAGGETYYRFAGRGLGRYLPGRRLTLPESRDVVALQAGGDFGGGLELWGEGALSAHDANVLSARDDGDNDGAAAALRGRWRPHWLSRSRPDLLELRVSGRAVGEHFASFEPLDPAFAYRRWNASSDSLLAGRDERGAASLHASPGAGLALSAGWEGLRAARGFDGRAWHAGLERRGLLQASGEIRRSATRERGRPGRGESWRARLGRDGAFAAGVGYRGERLLRGERGGESGDEYYAATVDARASALAPGLDAGYRGELRRDRAWAAGVRRADGERRLHETDLRYGRGEALAQLAFTRRELHPADGGAASRTDLADWLFSHRGTESWAGGEWRGRLTAAESRLRGERLRYVGSGVGHYDSLGQYVTRGDYELYHEPGDSSGLESRCESAARLNLRPGRLLPAGRDGGLAGLEGAFFGRIDVASPEELGLLLRAPAALVSGAERHREHARTLRGDLSWRGGARAPAPLARWEERRRRTRNASGFAREQIERSGLLETRWALRAGLQARFEVGAGREEEGVETGGGGRSRAERERERAAFEGSWSPRRGMTLRLGGDPA</sequence>
<comment type="caution">
    <text evidence="2">The sequence shown here is derived from an EMBL/GenBank/DDBJ whole genome shotgun (WGS) entry which is preliminary data.</text>
</comment>
<feature type="non-terminal residue" evidence="2">
    <location>
        <position position="1047"/>
    </location>
</feature>